<evidence type="ECO:0000313" key="4">
    <source>
        <dbReference type="Proteomes" id="UP001205105"/>
    </source>
</evidence>
<comment type="caution">
    <text evidence="3">The sequence shown here is derived from an EMBL/GenBank/DDBJ whole genome shotgun (WGS) entry which is preliminary data.</text>
</comment>
<keyword evidence="2" id="KW-0472">Membrane</keyword>
<reference evidence="3" key="1">
    <citation type="submission" date="2020-11" db="EMBL/GenBank/DDBJ databases">
        <title>Chlorella ohadii genome sequencing and assembly.</title>
        <authorList>
            <person name="Murik O."/>
            <person name="Treves H."/>
            <person name="Kedem I."/>
            <person name="Shotland Y."/>
            <person name="Kaplan A."/>
        </authorList>
    </citation>
    <scope>NUCLEOTIDE SEQUENCE</scope>
    <source>
        <strain evidence="3">1</strain>
    </source>
</reference>
<name>A0AAD5H5S5_9CHLO</name>
<evidence type="ECO:0000313" key="3">
    <source>
        <dbReference type="EMBL" id="KAI7841923.1"/>
    </source>
</evidence>
<proteinExistence type="predicted"/>
<dbReference type="EMBL" id="JADXDR010000058">
    <property type="protein sequence ID" value="KAI7841923.1"/>
    <property type="molecule type" value="Genomic_DNA"/>
</dbReference>
<sequence>MPASFQSIDYQVEATSGPSLTVQYFNTYKATGVQSIMAAATGQPQEWIETSGTNPPSPAAPAPARRRLLQTSSGRVLVLNKVHGYEEQLQGVITNFNESLATGSFQAQLLTYQLRLVPNTVTYGNIVNPDDSSGTSTVVKIVVPIVSVVGALLLAGAAAFVYVRRKRARQAEAESNAARQERRAQRRTYTQSGRAISAGPSAMLAPVAEAAAPVRVERANL</sequence>
<gene>
    <name evidence="3" type="ORF">COHA_004451</name>
</gene>
<evidence type="ECO:0000256" key="1">
    <source>
        <dbReference type="SAM" id="MobiDB-lite"/>
    </source>
</evidence>
<evidence type="ECO:0000256" key="2">
    <source>
        <dbReference type="SAM" id="Phobius"/>
    </source>
</evidence>
<accession>A0AAD5H5S5</accession>
<feature type="region of interest" description="Disordered" evidence="1">
    <location>
        <begin position="171"/>
        <end position="194"/>
    </location>
</feature>
<keyword evidence="2" id="KW-0812">Transmembrane</keyword>
<feature type="transmembrane region" description="Helical" evidence="2">
    <location>
        <begin position="141"/>
        <end position="163"/>
    </location>
</feature>
<keyword evidence="4" id="KW-1185">Reference proteome</keyword>
<protein>
    <submittedName>
        <fullName evidence="3">Uncharacterized protein</fullName>
    </submittedName>
</protein>
<keyword evidence="2" id="KW-1133">Transmembrane helix</keyword>
<dbReference type="Proteomes" id="UP001205105">
    <property type="component" value="Unassembled WGS sequence"/>
</dbReference>
<dbReference type="AlphaFoldDB" id="A0AAD5H5S5"/>
<organism evidence="3 4">
    <name type="scientific">Chlorella ohadii</name>
    <dbReference type="NCBI Taxonomy" id="2649997"/>
    <lineage>
        <taxon>Eukaryota</taxon>
        <taxon>Viridiplantae</taxon>
        <taxon>Chlorophyta</taxon>
        <taxon>core chlorophytes</taxon>
        <taxon>Trebouxiophyceae</taxon>
        <taxon>Chlorellales</taxon>
        <taxon>Chlorellaceae</taxon>
        <taxon>Chlorella clade</taxon>
        <taxon>Chlorella</taxon>
    </lineage>
</organism>